<dbReference type="AlphaFoldDB" id="A0A9X5E2Y7"/>
<reference evidence="1 2" key="1">
    <citation type="journal article" date="2015" name="Genome Announc.">
        <title>Draft Genome Sequence of the Terrestrial Cyanobacterium Scytonema millei VB511283, Isolated from Eastern India.</title>
        <authorList>
            <person name="Sen D."/>
            <person name="Chandrababunaidu M.M."/>
            <person name="Singh D."/>
            <person name="Sanghi N."/>
            <person name="Ghorai A."/>
            <person name="Mishra G.P."/>
            <person name="Madduluri M."/>
            <person name="Adhikary S.P."/>
            <person name="Tripathy S."/>
        </authorList>
    </citation>
    <scope>NUCLEOTIDE SEQUENCE [LARGE SCALE GENOMIC DNA]</scope>
    <source>
        <strain evidence="1 2">VB511283</strain>
    </source>
</reference>
<proteinExistence type="predicted"/>
<dbReference type="Proteomes" id="UP000031532">
    <property type="component" value="Unassembled WGS sequence"/>
</dbReference>
<gene>
    <name evidence="1" type="ORF">QH73_0006125</name>
</gene>
<dbReference type="OrthoDB" id="565210at2"/>
<dbReference type="EMBL" id="JTJC03000001">
    <property type="protein sequence ID" value="NHC34240.1"/>
    <property type="molecule type" value="Genomic_DNA"/>
</dbReference>
<evidence type="ECO:0000313" key="1">
    <source>
        <dbReference type="EMBL" id="NHC34240.1"/>
    </source>
</evidence>
<protein>
    <submittedName>
        <fullName evidence="1">Uncharacterized protein</fullName>
    </submittedName>
</protein>
<keyword evidence="2" id="KW-1185">Reference proteome</keyword>
<accession>A0A9X5E2Y7</accession>
<dbReference type="RefSeq" id="WP_039715624.1">
    <property type="nucleotide sequence ID" value="NZ_JTJC03000001.1"/>
</dbReference>
<evidence type="ECO:0000313" key="2">
    <source>
        <dbReference type="Proteomes" id="UP000031532"/>
    </source>
</evidence>
<organism evidence="1 2">
    <name type="scientific">Scytonema millei VB511283</name>
    <dbReference type="NCBI Taxonomy" id="1245923"/>
    <lineage>
        <taxon>Bacteria</taxon>
        <taxon>Bacillati</taxon>
        <taxon>Cyanobacteriota</taxon>
        <taxon>Cyanophyceae</taxon>
        <taxon>Nostocales</taxon>
        <taxon>Scytonemataceae</taxon>
        <taxon>Scytonema</taxon>
    </lineage>
</organism>
<sequence length="82" mass="9620">MRVKGIKHGKNIELLEEINIPDGTEIYLEVEIEQPVSEQERLNRLNQIFGAWKNQPDLDTIFAEINTERHAYRGRAIEPFDE</sequence>
<name>A0A9X5E2Y7_9CYAN</name>
<comment type="caution">
    <text evidence="1">The sequence shown here is derived from an EMBL/GenBank/DDBJ whole genome shotgun (WGS) entry which is preliminary data.</text>
</comment>